<evidence type="ECO:0000313" key="3">
    <source>
        <dbReference type="Proteomes" id="UP000193420"/>
    </source>
</evidence>
<evidence type="ECO:0000256" key="1">
    <source>
        <dbReference type="SAM" id="Coils"/>
    </source>
</evidence>
<reference evidence="3" key="1">
    <citation type="submission" date="2017-04" db="EMBL/GenBank/DDBJ databases">
        <authorList>
            <person name="Varghese N."/>
            <person name="Submissions S."/>
        </authorList>
    </citation>
    <scope>NUCLEOTIDE SEQUENCE [LARGE SCALE GENOMIC DNA]</scope>
    <source>
        <strain evidence="3">DSM 19835</strain>
    </source>
</reference>
<keyword evidence="1" id="KW-0175">Coiled coil</keyword>
<proteinExistence type="predicted"/>
<name>A0A1X7J7C8_9FLAO</name>
<dbReference type="Proteomes" id="UP000193420">
    <property type="component" value="Unassembled WGS sequence"/>
</dbReference>
<keyword evidence="3" id="KW-1185">Reference proteome</keyword>
<accession>A0A1X7J7C8</accession>
<dbReference type="AlphaFoldDB" id="A0A1X7J7C8"/>
<evidence type="ECO:0000313" key="2">
    <source>
        <dbReference type="EMBL" id="SMG23536.1"/>
    </source>
</evidence>
<protein>
    <submittedName>
        <fullName evidence="2">Uncharacterized protein</fullName>
    </submittedName>
</protein>
<dbReference type="EMBL" id="FXAO01000003">
    <property type="protein sequence ID" value="SMG23536.1"/>
    <property type="molecule type" value="Genomic_DNA"/>
</dbReference>
<gene>
    <name evidence="2" type="ORF">SAMN03080602_01456</name>
</gene>
<feature type="coiled-coil region" evidence="1">
    <location>
        <begin position="34"/>
        <end position="82"/>
    </location>
</feature>
<sequence length="259" mass="29709">MLILIILASLIPGALAVVQYIENEKKEKVNKDNEQALNVKIDNLQIDNSELKENLRLLSSQNTDLKKDLKLLSADNAKLSHQLTNTTLKLNESVIGSGDLEVHLTTNDNNEFKFKFVNNSDLPVFNTIITIQNYNEIIKCEVLNETPNHIHIKKSCYDGNFNTWNGIAFNPKSSFVDDVNLHPITNDYMNYSIIIQSRKKYIVHNVVIKKIKGQIRMSNRIYDLVNDTEMVLISENDDLGLSPNFWKENFHEKSLFTVD</sequence>
<organism evidence="2 3">
    <name type="scientific">Arenibacter troitsensis</name>
    <dbReference type="NCBI Taxonomy" id="188872"/>
    <lineage>
        <taxon>Bacteria</taxon>
        <taxon>Pseudomonadati</taxon>
        <taxon>Bacteroidota</taxon>
        <taxon>Flavobacteriia</taxon>
        <taxon>Flavobacteriales</taxon>
        <taxon>Flavobacteriaceae</taxon>
        <taxon>Arenibacter</taxon>
    </lineage>
</organism>